<evidence type="ECO:0000256" key="1">
    <source>
        <dbReference type="SAM" id="Coils"/>
    </source>
</evidence>
<organism evidence="2">
    <name type="scientific">Spongospora subterranea</name>
    <dbReference type="NCBI Taxonomy" id="70186"/>
    <lineage>
        <taxon>Eukaryota</taxon>
        <taxon>Sar</taxon>
        <taxon>Rhizaria</taxon>
        <taxon>Endomyxa</taxon>
        <taxon>Phytomyxea</taxon>
        <taxon>Plasmodiophorida</taxon>
        <taxon>Plasmodiophoridae</taxon>
        <taxon>Spongospora</taxon>
    </lineage>
</organism>
<proteinExistence type="predicted"/>
<sequence>MSDKWQNQIAQLSLDLIEMRAARADAIDRMRDARATVAHARNQNREQISQCNEEMKLLREKADLSAQQLAVVRSQMEHMGVQMVDYQTALMHRTESECNLRDMLRTKENELQLKTEVVEQQAQSLERELSEVNEELRTLRAMLMSEQRASSKVRQDLEISNGRIITLEGQITKMKAEAGILKANWQNERSRALQLEQSEPARLIRERDQLRIQVDKLEAFTGSATNCQDLITERDERITKLVKEMGTIEAALQVKDNIIEQFDTQLSELQNELQASSTQVKNQNSLIEDLYKRLKERSASVERASSQLTSAPDRDRHEVSNPAILKTIWHDIEVTKEIIASVLGENEKDLGLLLRKDDYASHSPGRTYDLSAIRSSVAQLRQQITSAVAAQIGESCAVQ</sequence>
<feature type="coiled-coil region" evidence="1">
    <location>
        <begin position="23"/>
        <end position="61"/>
    </location>
</feature>
<feature type="coiled-coil region" evidence="1">
    <location>
        <begin position="108"/>
        <end position="149"/>
    </location>
</feature>
<protein>
    <submittedName>
        <fullName evidence="2">Uncharacterized protein</fullName>
    </submittedName>
</protein>
<feature type="coiled-coil region" evidence="1">
    <location>
        <begin position="252"/>
        <end position="286"/>
    </location>
</feature>
<dbReference type="EMBL" id="HACM01004569">
    <property type="protein sequence ID" value="CRZ05011.1"/>
    <property type="molecule type" value="Transcribed_RNA"/>
</dbReference>
<keyword evidence="1" id="KW-0175">Coiled coil</keyword>
<evidence type="ECO:0000313" key="2">
    <source>
        <dbReference type="EMBL" id="CRZ05008.1"/>
    </source>
</evidence>
<dbReference type="EMBL" id="HACM01004566">
    <property type="protein sequence ID" value="CRZ05008.1"/>
    <property type="molecule type" value="Transcribed_RNA"/>
</dbReference>
<dbReference type="AlphaFoldDB" id="A0A0H5QSK4"/>
<name>A0A0H5QSK4_9EUKA</name>
<reference evidence="2" key="1">
    <citation type="submission" date="2015-04" db="EMBL/GenBank/DDBJ databases">
        <title>The genome sequence of the plant pathogenic Rhizarian Plasmodiophora brassicae reveals insights in its biotrophic life cycle and the origin of chitin synthesis.</title>
        <authorList>
            <person name="Schwelm A."/>
            <person name="Fogelqvist J."/>
            <person name="Knaust A."/>
            <person name="Julke S."/>
            <person name="Lilja T."/>
            <person name="Dhandapani V."/>
            <person name="Bonilla-Rosso G."/>
            <person name="Karlsson M."/>
            <person name="Shevchenko A."/>
            <person name="Choi S.R."/>
            <person name="Kim H.G."/>
            <person name="Park J.Y."/>
            <person name="Lim Y.P."/>
            <person name="Ludwig-Muller J."/>
            <person name="Dixelius C."/>
        </authorList>
    </citation>
    <scope>NUCLEOTIDE SEQUENCE</scope>
    <source>
        <tissue evidence="2">Potato root galls</tissue>
    </source>
</reference>
<accession>A0A0H5QSK4</accession>